<proteinExistence type="predicted"/>
<organism evidence="2 3">
    <name type="scientific">Lactobacillus iners</name>
    <dbReference type="NCBI Taxonomy" id="147802"/>
    <lineage>
        <taxon>Bacteria</taxon>
        <taxon>Bacillati</taxon>
        <taxon>Bacillota</taxon>
        <taxon>Bacilli</taxon>
        <taxon>Lactobacillales</taxon>
        <taxon>Lactobacillaceae</taxon>
        <taxon>Lactobacillus</taxon>
    </lineage>
</organism>
<feature type="domain" description="DUF1828" evidence="1">
    <location>
        <begin position="34"/>
        <end position="120"/>
    </location>
</feature>
<protein>
    <submittedName>
        <fullName evidence="2">DUF1828 domain-containing protein</fullName>
    </submittedName>
</protein>
<accession>A0A6G7B576</accession>
<evidence type="ECO:0000313" key="3">
    <source>
        <dbReference type="Proteomes" id="UP000501676"/>
    </source>
</evidence>
<dbReference type="Pfam" id="PF08861">
    <property type="entry name" value="DUF1828"/>
    <property type="match status" value="1"/>
</dbReference>
<name>A0A6G7B576_9LACO</name>
<dbReference type="EMBL" id="CP049228">
    <property type="protein sequence ID" value="QIH23748.1"/>
    <property type="molecule type" value="Genomic_DNA"/>
</dbReference>
<dbReference type="InterPro" id="IPR014960">
    <property type="entry name" value="DUF1828"/>
</dbReference>
<dbReference type="GeneID" id="93221404"/>
<gene>
    <name evidence="2" type="ORF">G6Z83_03345</name>
</gene>
<evidence type="ECO:0000259" key="1">
    <source>
        <dbReference type="Pfam" id="PF08861"/>
    </source>
</evidence>
<dbReference type="Proteomes" id="UP000501676">
    <property type="component" value="Chromosome"/>
</dbReference>
<sequence length="125" mass="14399">MDNELNEIKAQSVAWLKNNLNFYRMDSQTIEVETPLIDSFGQNIYCFIIKKGEYYLISDGGWFLFKLDPDMSDSDFYNQAVDIIIGTGFEIDEETGEFFMEVSIDELPLALNQLAQLQVALSYLK</sequence>
<reference evidence="2 3" key="1">
    <citation type="submission" date="2020-02" db="EMBL/GenBank/DDBJ databases">
        <title>Complete genome sequences of six Lactobacillus iners strains isolated from the human vagina.</title>
        <authorList>
            <person name="France M.T."/>
            <person name="Rutt L."/>
            <person name="Narina S."/>
            <person name="Arbaugh S."/>
            <person name="Humphrys M.S."/>
            <person name="Ma B."/>
            <person name="Hayward M.R."/>
            <person name="Relman D."/>
            <person name="Kwon D.S."/>
            <person name="Ravel J."/>
        </authorList>
    </citation>
    <scope>NUCLEOTIDE SEQUENCE [LARGE SCALE GENOMIC DNA]</scope>
    <source>
        <strain evidence="2 3">C0210C1</strain>
    </source>
</reference>
<dbReference type="AlphaFoldDB" id="A0A6G7B576"/>
<evidence type="ECO:0000313" key="2">
    <source>
        <dbReference type="EMBL" id="QIH23748.1"/>
    </source>
</evidence>
<dbReference type="RefSeq" id="WP_006733368.1">
    <property type="nucleotide sequence ID" value="NZ_CABKQA010000001.1"/>
</dbReference>